<evidence type="ECO:0000256" key="9">
    <source>
        <dbReference type="ARBA" id="ARBA00023157"/>
    </source>
</evidence>
<feature type="disulfide bond" evidence="12">
    <location>
        <begin position="1064"/>
        <end position="1082"/>
    </location>
</feature>
<dbReference type="OrthoDB" id="7481671at2759"/>
<dbReference type="Pfam" id="PF00057">
    <property type="entry name" value="Ldl_recept_a"/>
    <property type="match status" value="6"/>
</dbReference>
<dbReference type="InterPro" id="IPR017452">
    <property type="entry name" value="GPCR_Rhodpsn_7TM"/>
</dbReference>
<name>A0A8B8A5G1_ACAPL</name>
<dbReference type="Gene3D" id="1.20.1070.10">
    <property type="entry name" value="Rhodopsin 7-helix transmembrane proteins"/>
    <property type="match status" value="1"/>
</dbReference>
<dbReference type="Gene3D" id="2.60.120.290">
    <property type="entry name" value="Spermadhesin, CUB domain"/>
    <property type="match status" value="2"/>
</dbReference>
<dbReference type="PROSITE" id="PS01209">
    <property type="entry name" value="LDLRA_1"/>
    <property type="match status" value="1"/>
</dbReference>
<feature type="disulfide bond" evidence="12">
    <location>
        <begin position="676"/>
        <end position="691"/>
    </location>
</feature>
<dbReference type="PROSITE" id="PS50068">
    <property type="entry name" value="LDLRA_2"/>
    <property type="match status" value="10"/>
</dbReference>
<accession>A0A8B8A5G1</accession>
<dbReference type="GO" id="GO:0005886">
    <property type="term" value="C:plasma membrane"/>
    <property type="evidence" value="ECO:0007669"/>
    <property type="project" value="UniProtKB-SubCell"/>
</dbReference>
<evidence type="ECO:0000256" key="3">
    <source>
        <dbReference type="ARBA" id="ARBA00022614"/>
    </source>
</evidence>
<keyword evidence="10" id="KW-0675">Receptor</keyword>
<dbReference type="KEGG" id="aplc:110991203"/>
<protein>
    <submittedName>
        <fullName evidence="18">Uncharacterized protein LOC110991203</fullName>
    </submittedName>
</protein>
<proteinExistence type="predicted"/>
<keyword evidence="6 13" id="KW-1133">Transmembrane helix</keyword>
<dbReference type="GO" id="GO:0009755">
    <property type="term" value="P:hormone-mediated signaling pathway"/>
    <property type="evidence" value="ECO:0007669"/>
    <property type="project" value="TreeGrafter"/>
</dbReference>
<dbReference type="InterPro" id="IPR036055">
    <property type="entry name" value="LDL_receptor-like_sf"/>
</dbReference>
<keyword evidence="7" id="KW-0297">G-protein coupled receptor</keyword>
<dbReference type="InterPro" id="IPR023415">
    <property type="entry name" value="LDLR_class-A_CS"/>
</dbReference>
<dbReference type="Pfam" id="PF00431">
    <property type="entry name" value="CUB"/>
    <property type="match status" value="2"/>
</dbReference>
<dbReference type="CDD" id="cd00112">
    <property type="entry name" value="LDLa"/>
    <property type="match status" value="9"/>
</dbReference>
<feature type="domain" description="CUB" evidence="15">
    <location>
        <begin position="1433"/>
        <end position="1545"/>
    </location>
</feature>
<feature type="disulfide bond" evidence="12">
    <location>
        <begin position="1615"/>
        <end position="1627"/>
    </location>
</feature>
<dbReference type="SMART" id="SM00192">
    <property type="entry name" value="LDLa"/>
    <property type="match status" value="12"/>
</dbReference>
<feature type="transmembrane region" description="Helical" evidence="13">
    <location>
        <begin position="1948"/>
        <end position="1968"/>
    </location>
</feature>
<feature type="transmembrane region" description="Helical" evidence="13">
    <location>
        <begin position="2054"/>
        <end position="2081"/>
    </location>
</feature>
<feature type="disulfide bond" evidence="12">
    <location>
        <begin position="1039"/>
        <end position="1054"/>
    </location>
</feature>
<dbReference type="InterPro" id="IPR032675">
    <property type="entry name" value="LRR_dom_sf"/>
</dbReference>
<dbReference type="Gene3D" id="3.80.10.10">
    <property type="entry name" value="Ribonuclease Inhibitor"/>
    <property type="match status" value="1"/>
</dbReference>
<feature type="transmembrane region" description="Helical" evidence="13">
    <location>
        <begin position="1980"/>
        <end position="2000"/>
    </location>
</feature>
<dbReference type="InterPro" id="IPR000276">
    <property type="entry name" value="GPCR_Rhodpsn"/>
</dbReference>
<evidence type="ECO:0000256" key="11">
    <source>
        <dbReference type="ARBA" id="ARBA00023224"/>
    </source>
</evidence>
<dbReference type="PROSITE" id="PS51450">
    <property type="entry name" value="LRR"/>
    <property type="match status" value="1"/>
</dbReference>
<dbReference type="PANTHER" id="PTHR24372">
    <property type="entry name" value="GLYCOPROTEIN HORMONE RECEPTOR"/>
    <property type="match status" value="1"/>
</dbReference>
<feature type="chain" id="PRO_5034892174" evidence="14">
    <location>
        <begin position="26"/>
        <end position="2201"/>
    </location>
</feature>
<evidence type="ECO:0000256" key="12">
    <source>
        <dbReference type="PROSITE-ProRule" id="PRU00124"/>
    </source>
</evidence>
<dbReference type="Pfam" id="PF00001">
    <property type="entry name" value="7tm_1"/>
    <property type="match status" value="1"/>
</dbReference>
<keyword evidence="8 13" id="KW-0472">Membrane</keyword>
<comment type="subcellular location">
    <subcellularLocation>
        <location evidence="1">Cell membrane</location>
        <topology evidence="1">Multi-pass membrane protein</topology>
    </subcellularLocation>
</comment>
<keyword evidence="14" id="KW-0732">Signal</keyword>
<dbReference type="CDD" id="cd00041">
    <property type="entry name" value="CUB"/>
    <property type="match status" value="2"/>
</dbReference>
<dbReference type="Proteomes" id="UP000694845">
    <property type="component" value="Unplaced"/>
</dbReference>
<dbReference type="SUPFAM" id="SSF81321">
    <property type="entry name" value="Family A G protein-coupled receptor-like"/>
    <property type="match status" value="1"/>
</dbReference>
<reference evidence="18" key="1">
    <citation type="submission" date="2025-08" db="UniProtKB">
        <authorList>
            <consortium name="RefSeq"/>
        </authorList>
    </citation>
    <scope>IDENTIFICATION</scope>
</reference>
<keyword evidence="9 12" id="KW-1015">Disulfide bond</keyword>
<feature type="disulfide bond" evidence="12">
    <location>
        <begin position="1076"/>
        <end position="1091"/>
    </location>
</feature>
<comment type="caution">
    <text evidence="12">Lacks conserved residue(s) required for the propagation of feature annotation.</text>
</comment>
<gene>
    <name evidence="18" type="primary">LOC110991203</name>
</gene>
<feature type="domain" description="CUB" evidence="15">
    <location>
        <begin position="1287"/>
        <end position="1397"/>
    </location>
</feature>
<dbReference type="SMART" id="SM00369">
    <property type="entry name" value="LRR_TYP"/>
    <property type="match status" value="2"/>
</dbReference>
<dbReference type="GO" id="GO:0007189">
    <property type="term" value="P:adenylate cyclase-activating G protein-coupled receptor signaling pathway"/>
    <property type="evidence" value="ECO:0007669"/>
    <property type="project" value="TreeGrafter"/>
</dbReference>
<evidence type="ECO:0000256" key="10">
    <source>
        <dbReference type="ARBA" id="ARBA00023170"/>
    </source>
</evidence>
<feature type="disulfide bond" evidence="12">
    <location>
        <begin position="1583"/>
        <end position="1601"/>
    </location>
</feature>
<dbReference type="PROSITE" id="PS50262">
    <property type="entry name" value="G_PROTEIN_RECEP_F1_2"/>
    <property type="match status" value="1"/>
</dbReference>
<evidence type="ECO:0000256" key="8">
    <source>
        <dbReference type="ARBA" id="ARBA00023136"/>
    </source>
</evidence>
<feature type="transmembrane region" description="Helical" evidence="13">
    <location>
        <begin position="1858"/>
        <end position="1879"/>
    </location>
</feature>
<dbReference type="RefSeq" id="XP_022112155.1">
    <property type="nucleotide sequence ID" value="XM_022256463.1"/>
</dbReference>
<feature type="transmembrane region" description="Helical" evidence="13">
    <location>
        <begin position="2138"/>
        <end position="2158"/>
    </location>
</feature>
<dbReference type="InterPro" id="IPR003591">
    <property type="entry name" value="Leu-rich_rpt_typical-subtyp"/>
</dbReference>
<feature type="disulfide bond" evidence="12">
    <location>
        <begin position="523"/>
        <end position="538"/>
    </location>
</feature>
<dbReference type="InterPro" id="IPR001611">
    <property type="entry name" value="Leu-rich_rpt"/>
</dbReference>
<keyword evidence="4 13" id="KW-0812">Transmembrane</keyword>
<evidence type="ECO:0000256" key="4">
    <source>
        <dbReference type="ARBA" id="ARBA00022692"/>
    </source>
</evidence>
<feature type="disulfide bond" evidence="12">
    <location>
        <begin position="1634"/>
        <end position="1649"/>
    </location>
</feature>
<keyword evidence="11" id="KW-0807">Transducer</keyword>
<dbReference type="SUPFAM" id="SSF49854">
    <property type="entry name" value="Spermadhesin, CUB domain"/>
    <property type="match status" value="3"/>
</dbReference>
<dbReference type="SMART" id="SM00042">
    <property type="entry name" value="CUB"/>
    <property type="match status" value="2"/>
</dbReference>
<feature type="disulfide bond" evidence="12">
    <location>
        <begin position="1231"/>
        <end position="1246"/>
    </location>
</feature>
<dbReference type="InterPro" id="IPR000859">
    <property type="entry name" value="CUB_dom"/>
</dbReference>
<sequence length="2201" mass="243642">MGWAWSWQVSLLISVALHHLKPVHSQGLDFLLQFPCRELQLNSSGPVIAMPDVLLPGTACINVTAPEEMTIKANLSSSKCNGLAFILSFNGSALFSLACVENMVIFSPQHLLTVYTSGSMESPYQYSFQAFPDKPECGVGDHLCYHNNGSFCVADDIPCVCITDGYCRHYGEECTYVYVASNQVVNISEEVKPYSAWSGEVSNETTCWTVPALVFETVKITLQSSVGRFFTQFGLRFLHEGITETFQTGDVIPRTISAIIPVPSSIILAVALYNESADATFKFALQKNDWNGLSTNPGGCLSNEFLCNGNGYLSACYDATIVCDGRLDCSSVLGLSDEENCDYCDDDDPILLPMNSHHDISFPGGQLRGDPTSLLSTTAECSWTVRAGNGQVIRIRFLDPYLDDFYLYFEAGSQRVAQLFNVKEPGRVIRNSDVQITFWKFYFLYPARLLLRVESEYPASCRNETEFSCARDNVCIPVSMRCDGFPDCDNKEDEFGCGECHPYEFQCSTSGGKSECVHEERLCDFLQQCPNLYDELNCGVCGPPVNLSGSGIYLLSPRRPLGYVPLTCIWLVYASPGHFINFRVINVSLTLSAAILVGSGHDPSDLNSTVLNKTTGTIPRVFTIHSEEAWISSITPSYVVNIFSFELAQLSETVHCNITEFACSSGVQCLPIDARCDSVRDCDDYSDEVGCATCGEDEFHCGHNDKCLDSQQICDGFIGCADYFEDEWDCYSTCGHRQVNVNSTILLSATSLEGLVHVCVWQVTSDINTFITMRVQKMVVDLHSYVAFGNGLGKSAPSSLVANETHMQVVGTLYFFNGNQMWIVAGAFFGIEVEFSAAQVKGSCDDPSLQSGSKCVPGSSRCNGRAELPNYADEVDCGFCGATNLDLSAHNQVVTVEVSKEIGSQQHLVTVSGRVDQGAPMVVANLTSNVSECFWKVTSPAGTRIAIEVIESWGSTLRIGNGLDPSVDSTVLLENDSVPFYRAVFSSGSLLWMTTALQTRAWASYQLRFNLQSFTNVDCESGQFACPSGSKCLDQSSVCNGIHECPTYADETNCTGCNDDAFACSARECIPLDRVCDGISHCEKRNDEFGCRYCGEPNIALNASVSRLLSAAENKIHNNSCLWTVTAEPYARIQVTILAYHSAQIIFCDGNYQDFLRDSNASQCTKLAEFHSDLRSTFRPYISSRGSTLWIESGPRPHIAFTLRQFVDIVCQIGQFKCPSGTACIDQADVCDGWPDCPEFEDEFGCRQCSKEHFACQTGGSCIVRPWICDGFPDCSDHSDEFNCGPCGETRINMTKLGYANLTSPGWPREYPSNLRCYWFAIAPQGHRILVIFLEFETQDGYDYLQLSNGLQFSNRYRISGSYFPSRVASKGNELALHFYSNYFTERKGFVLQVEKRPDNEVSCGVGEVMCDYPEFVCVPENYELLLCPTNYCGERIIVADPEPVNFTSPNYPADYPAKLDCAWTIMTAQGNVIFVQVHDFNTEARYDVLRIEGRTFYAVDPSEFSLDGRTKVRSMVFNSSSVTIKFKTDFSIQEEGFLLSIFEVPLYEPDWCKEDESSESDCEESLIEVVSCKLLNASLFECRDGSCLIPRARCDGFVDCSNSRDELGCTNVHCPGFYACYASAKCIDWEAVCDGVTDCDDGDDEERCDEKRCPSGCQCKYVNDDLHVRCREGWTPDIIHSIAKRTRALELTHGDIHTLQLGGFKGLSYLKALSLSGNHIQRIEEGAFSGLNITFLEISNNNITSIELPVFKELGRLETLLIINVSITSISEDAFEGLSNLQTLVIIAQLDGKFIEVQEEAFKNLESLRIVYVDDYRLCCDFAVLEHFSVNEDCITTELQPPLNLCGSLLQTNLLRVAMWVLGLSALLGNVVAIIWRLKGTGDRCKKTHSFMVMNLAVSDFMMGVYMVMVAAADLSYGETYFRVASQWRSSVVCKIAGVISVMSSEASVFFVTLISIDCFLCIVLPFSRIHLRERSTKIVVGLLWLVAICLSVVPTFSVGPDSDLYGLSDVCIGLPLTTKSTGQDNIKSEDIPNPLGSQQLTLSVGTDKKPAWILSVVVFLGVNLVCFLVVLSCYVAIFVSVRRTSKMVRKSSHRNREIKMAVKMALIVGTDFTCWMPVIIMGILSQTNTIEIGADMYGWIVVFILPINSSLNPYLYTIYTACMPSNTGNSNSYFQDKSDKKNSKARSVETLDISMSDLK</sequence>
<dbReference type="OMA" id="HEGITET"/>
<dbReference type="PRINTS" id="PR00261">
    <property type="entry name" value="LDLRECEPTOR"/>
</dbReference>
<feature type="disulfide bond" evidence="12">
    <location>
        <begin position="1269"/>
        <end position="1284"/>
    </location>
</feature>
<evidence type="ECO:0000256" key="5">
    <source>
        <dbReference type="ARBA" id="ARBA00022737"/>
    </source>
</evidence>
<dbReference type="InterPro" id="IPR035914">
    <property type="entry name" value="Sperma_CUB_dom_sf"/>
</dbReference>
<evidence type="ECO:0000313" key="18">
    <source>
        <dbReference type="RefSeq" id="XP_022112155.1"/>
    </source>
</evidence>
<evidence type="ECO:0000256" key="6">
    <source>
        <dbReference type="ARBA" id="ARBA00022989"/>
    </source>
</evidence>
<feature type="transmembrane region" description="Helical" evidence="13">
    <location>
        <begin position="2102"/>
        <end position="2126"/>
    </location>
</feature>
<feature type="disulfide bond" evidence="12">
    <location>
        <begin position="1595"/>
        <end position="1610"/>
    </location>
</feature>
<feature type="transmembrane region" description="Helical" evidence="13">
    <location>
        <begin position="1891"/>
        <end position="1914"/>
    </location>
</feature>
<evidence type="ECO:0000256" key="1">
    <source>
        <dbReference type="ARBA" id="ARBA00004651"/>
    </source>
</evidence>
<evidence type="ECO:0000256" key="13">
    <source>
        <dbReference type="SAM" id="Phobius"/>
    </source>
</evidence>
<keyword evidence="2" id="KW-1003">Cell membrane</keyword>
<dbReference type="FunFam" id="1.20.1070.10:FF:000343">
    <property type="entry name" value="Uncharacterized protein"/>
    <property type="match status" value="1"/>
</dbReference>
<feature type="disulfide bond" evidence="12">
    <location>
        <begin position="1057"/>
        <end position="1069"/>
    </location>
</feature>
<organism evidence="17 18">
    <name type="scientific">Acanthaster planci</name>
    <name type="common">Crown-of-thorns starfish</name>
    <dbReference type="NCBI Taxonomy" id="133434"/>
    <lineage>
        <taxon>Eukaryota</taxon>
        <taxon>Metazoa</taxon>
        <taxon>Echinodermata</taxon>
        <taxon>Eleutherozoa</taxon>
        <taxon>Asterozoa</taxon>
        <taxon>Asteroidea</taxon>
        <taxon>Valvatacea</taxon>
        <taxon>Valvatida</taxon>
        <taxon>Acanthasteridae</taxon>
        <taxon>Acanthaster</taxon>
    </lineage>
</organism>
<keyword evidence="17" id="KW-1185">Reference proteome</keyword>
<evidence type="ECO:0000259" key="16">
    <source>
        <dbReference type="PROSITE" id="PS50262"/>
    </source>
</evidence>
<evidence type="ECO:0000256" key="7">
    <source>
        <dbReference type="ARBA" id="ARBA00023040"/>
    </source>
</evidence>
<feature type="domain" description="G-protein coupled receptors family 1 profile" evidence="16">
    <location>
        <begin position="1870"/>
        <end position="2158"/>
    </location>
</feature>
<evidence type="ECO:0000259" key="15">
    <source>
        <dbReference type="PROSITE" id="PS01180"/>
    </source>
</evidence>
<evidence type="ECO:0000256" key="2">
    <source>
        <dbReference type="ARBA" id="ARBA00022475"/>
    </source>
</evidence>
<evidence type="ECO:0000256" key="14">
    <source>
        <dbReference type="SAM" id="SignalP"/>
    </source>
</evidence>
<feature type="signal peptide" evidence="14">
    <location>
        <begin position="1"/>
        <end position="25"/>
    </location>
</feature>
<dbReference type="PANTHER" id="PTHR24372:SF77">
    <property type="entry name" value="G-PROTEIN COUPLED RECEPTORS FAMILY 1 PROFILE DOMAIN-CONTAINING PROTEIN"/>
    <property type="match status" value="1"/>
</dbReference>
<dbReference type="GeneID" id="110991203"/>
<dbReference type="SUPFAM" id="SSF57424">
    <property type="entry name" value="LDL receptor-like module"/>
    <property type="match status" value="8"/>
</dbReference>
<feature type="disulfide bond" evidence="12">
    <location>
        <begin position="482"/>
        <end position="497"/>
    </location>
</feature>
<dbReference type="GO" id="GO:0008528">
    <property type="term" value="F:G protein-coupled peptide receptor activity"/>
    <property type="evidence" value="ECO:0007669"/>
    <property type="project" value="TreeGrafter"/>
</dbReference>
<keyword evidence="3" id="KW-0433">Leucine-rich repeat</keyword>
<keyword evidence="5" id="KW-0677">Repeat</keyword>
<evidence type="ECO:0000313" key="17">
    <source>
        <dbReference type="Proteomes" id="UP000694845"/>
    </source>
</evidence>
<dbReference type="Pfam" id="PF13855">
    <property type="entry name" value="LRR_8"/>
    <property type="match status" value="1"/>
</dbReference>
<dbReference type="PROSITE" id="PS01180">
    <property type="entry name" value="CUB"/>
    <property type="match status" value="2"/>
</dbReference>
<dbReference type="InterPro" id="IPR002172">
    <property type="entry name" value="LDrepeatLR_classA_rpt"/>
</dbReference>
<dbReference type="Gene3D" id="4.10.400.10">
    <property type="entry name" value="Low-density Lipoprotein Receptor"/>
    <property type="match status" value="10"/>
</dbReference>
<dbReference type="SUPFAM" id="SSF52058">
    <property type="entry name" value="L domain-like"/>
    <property type="match status" value="1"/>
</dbReference>